<dbReference type="AlphaFoldDB" id="A0A699JU36"/>
<accession>A0A699JU36</accession>
<evidence type="ECO:0000313" key="2">
    <source>
        <dbReference type="EMBL" id="GFA58353.1"/>
    </source>
</evidence>
<gene>
    <name evidence="2" type="ORF">Tci_630325</name>
</gene>
<name>A0A699JU36_TANCI</name>
<comment type="caution">
    <text evidence="2">The sequence shown here is derived from an EMBL/GenBank/DDBJ whole genome shotgun (WGS) entry which is preliminary data.</text>
</comment>
<proteinExistence type="predicted"/>
<sequence>MDLIISLGQKNPLAKYMILFDAENRPPMLDKDLYDSWKSHNGVIITKKYVELSAAKKIQVDCDMNATNIILQGLIIRKYFLAYTRTEVRKFRDTLTQHMESVKKSINKRAQHKREYDSRMNERQMQSKEGKVDSSKALDADLVLAESSGIESEKNDTSSRSENDTHAEDADIKPIKDKEPTAEAQLTAQHNVLAYEQIILCNLNPFMTHIC</sequence>
<organism evidence="2">
    <name type="scientific">Tanacetum cinerariifolium</name>
    <name type="common">Dalmatian daisy</name>
    <name type="synonym">Chrysanthemum cinerariifolium</name>
    <dbReference type="NCBI Taxonomy" id="118510"/>
    <lineage>
        <taxon>Eukaryota</taxon>
        <taxon>Viridiplantae</taxon>
        <taxon>Streptophyta</taxon>
        <taxon>Embryophyta</taxon>
        <taxon>Tracheophyta</taxon>
        <taxon>Spermatophyta</taxon>
        <taxon>Magnoliopsida</taxon>
        <taxon>eudicotyledons</taxon>
        <taxon>Gunneridae</taxon>
        <taxon>Pentapetalae</taxon>
        <taxon>asterids</taxon>
        <taxon>campanulids</taxon>
        <taxon>Asterales</taxon>
        <taxon>Asteraceae</taxon>
        <taxon>Asteroideae</taxon>
        <taxon>Anthemideae</taxon>
        <taxon>Anthemidinae</taxon>
        <taxon>Tanacetum</taxon>
    </lineage>
</organism>
<dbReference type="EMBL" id="BKCJ010449765">
    <property type="protein sequence ID" value="GFA58353.1"/>
    <property type="molecule type" value="Genomic_DNA"/>
</dbReference>
<feature type="region of interest" description="Disordered" evidence="1">
    <location>
        <begin position="147"/>
        <end position="177"/>
    </location>
</feature>
<evidence type="ECO:0000256" key="1">
    <source>
        <dbReference type="SAM" id="MobiDB-lite"/>
    </source>
</evidence>
<protein>
    <submittedName>
        <fullName evidence="2">Uncharacterized protein</fullName>
    </submittedName>
</protein>
<feature type="compositionally biased region" description="Basic and acidic residues" evidence="1">
    <location>
        <begin position="113"/>
        <end position="135"/>
    </location>
</feature>
<feature type="compositionally biased region" description="Basic and acidic residues" evidence="1">
    <location>
        <begin position="151"/>
        <end position="177"/>
    </location>
</feature>
<reference evidence="2" key="1">
    <citation type="journal article" date="2019" name="Sci. Rep.">
        <title>Draft genome of Tanacetum cinerariifolium, the natural source of mosquito coil.</title>
        <authorList>
            <person name="Yamashiro T."/>
            <person name="Shiraishi A."/>
            <person name="Satake H."/>
            <person name="Nakayama K."/>
        </authorList>
    </citation>
    <scope>NUCLEOTIDE SEQUENCE</scope>
</reference>
<feature type="region of interest" description="Disordered" evidence="1">
    <location>
        <begin position="102"/>
        <end position="135"/>
    </location>
</feature>